<gene>
    <name evidence="1" type="ORF">TGEB3V08_LOCUS10298</name>
</gene>
<dbReference type="InterPro" id="IPR023250">
    <property type="entry name" value="Cyclin-dep_Kinase_2_interact"/>
</dbReference>
<dbReference type="PANTHER" id="PTHR15827">
    <property type="entry name" value="CYCLIN-DEPENDENT KINASE 2-INTERACTING PROTEIN"/>
    <property type="match status" value="1"/>
</dbReference>
<dbReference type="EMBL" id="OE845687">
    <property type="protein sequence ID" value="CAD7608056.1"/>
    <property type="molecule type" value="Genomic_DNA"/>
</dbReference>
<name>A0A7R9K7V9_TIMGE</name>
<proteinExistence type="predicted"/>
<evidence type="ECO:0000313" key="1">
    <source>
        <dbReference type="EMBL" id="CAD7608056.1"/>
    </source>
</evidence>
<reference evidence="1" key="1">
    <citation type="submission" date="2020-11" db="EMBL/GenBank/DDBJ databases">
        <authorList>
            <person name="Tran Van P."/>
        </authorList>
    </citation>
    <scope>NUCLEOTIDE SEQUENCE</scope>
</reference>
<organism evidence="1">
    <name type="scientific">Timema genevievae</name>
    <name type="common">Walking stick</name>
    <dbReference type="NCBI Taxonomy" id="629358"/>
    <lineage>
        <taxon>Eukaryota</taxon>
        <taxon>Metazoa</taxon>
        <taxon>Ecdysozoa</taxon>
        <taxon>Arthropoda</taxon>
        <taxon>Hexapoda</taxon>
        <taxon>Insecta</taxon>
        <taxon>Pterygota</taxon>
        <taxon>Neoptera</taxon>
        <taxon>Polyneoptera</taxon>
        <taxon>Phasmatodea</taxon>
        <taxon>Timematodea</taxon>
        <taxon>Timematoidea</taxon>
        <taxon>Timematidae</taxon>
        <taxon>Timema</taxon>
    </lineage>
</organism>
<dbReference type="PRINTS" id="PR02040">
    <property type="entry name" value="CDK2IP"/>
</dbReference>
<accession>A0A7R9K7V9</accession>
<sequence length="254" mass="29228">MQVPICWQPAQVVDGSAKNIHQICAQVIVNPRVGLVWCCEKAKGGKTVRWRRYPRRWKYSIKYLRRVPESPVKMMSQRGNLTGNPRQVRDLAAELHSLVQQWNLQHLSGVQLLKSMTAYIRFNVEEEDETSSRHLQAYCDQLEDIYKSLGNIVVCMETVTRQLKLIAELESLRRSNNSPMFLTWPAIKFGDVASCVSEAYSMECKVKKHVKENIAHSKSKEALMFLMAAWVHQCYIEPEVEVGLEALLHETGLR</sequence>
<protein>
    <recommendedName>
        <fullName evidence="2">Cyclin-dependent kinase 2-interacting protein</fullName>
    </recommendedName>
</protein>
<dbReference type="AlphaFoldDB" id="A0A7R9K7V9"/>
<dbReference type="PANTHER" id="PTHR15827:SF2">
    <property type="entry name" value="CYCLIN-DEPENDENT KINASE 2-INTERACTING PROTEIN"/>
    <property type="match status" value="1"/>
</dbReference>
<evidence type="ECO:0008006" key="2">
    <source>
        <dbReference type="Google" id="ProtNLM"/>
    </source>
</evidence>